<dbReference type="Proteomes" id="UP000789570">
    <property type="component" value="Unassembled WGS sequence"/>
</dbReference>
<proteinExistence type="predicted"/>
<evidence type="ECO:0000313" key="2">
    <source>
        <dbReference type="Proteomes" id="UP000789570"/>
    </source>
</evidence>
<organism evidence="1 2">
    <name type="scientific">Funneliformis caledonium</name>
    <dbReference type="NCBI Taxonomy" id="1117310"/>
    <lineage>
        <taxon>Eukaryota</taxon>
        <taxon>Fungi</taxon>
        <taxon>Fungi incertae sedis</taxon>
        <taxon>Mucoromycota</taxon>
        <taxon>Glomeromycotina</taxon>
        <taxon>Glomeromycetes</taxon>
        <taxon>Glomerales</taxon>
        <taxon>Glomeraceae</taxon>
        <taxon>Funneliformis</taxon>
    </lineage>
</organism>
<dbReference type="OrthoDB" id="2429120at2759"/>
<dbReference type="EMBL" id="CAJVPQ010003655">
    <property type="protein sequence ID" value="CAG8634175.1"/>
    <property type="molecule type" value="Genomic_DNA"/>
</dbReference>
<name>A0A9N9DBS2_9GLOM</name>
<accession>A0A9N9DBS2</accession>
<gene>
    <name evidence="1" type="ORF">FCALED_LOCUS10226</name>
</gene>
<protein>
    <submittedName>
        <fullName evidence="1">6142_t:CDS:1</fullName>
    </submittedName>
</protein>
<comment type="caution">
    <text evidence="1">The sequence shown here is derived from an EMBL/GenBank/DDBJ whole genome shotgun (WGS) entry which is preliminary data.</text>
</comment>
<dbReference type="AlphaFoldDB" id="A0A9N9DBS2"/>
<sequence length="99" mass="11390">MPQRINAVLEASLSNVTVHEVSGPMIKPFFVNSNFECSWSTDVLNVLAHRKHKFNPLLQGRKADFSVYLPIRDKKCYLLVLETKSTDYVVSKKNYFGRL</sequence>
<keyword evidence="2" id="KW-1185">Reference proteome</keyword>
<reference evidence="1" key="1">
    <citation type="submission" date="2021-06" db="EMBL/GenBank/DDBJ databases">
        <authorList>
            <person name="Kallberg Y."/>
            <person name="Tangrot J."/>
            <person name="Rosling A."/>
        </authorList>
    </citation>
    <scope>NUCLEOTIDE SEQUENCE</scope>
    <source>
        <strain evidence="1">UK204</strain>
    </source>
</reference>
<evidence type="ECO:0000313" key="1">
    <source>
        <dbReference type="EMBL" id="CAG8634175.1"/>
    </source>
</evidence>